<dbReference type="Gene3D" id="1.25.40.10">
    <property type="entry name" value="Tetratricopeptide repeat domain"/>
    <property type="match status" value="1"/>
</dbReference>
<dbReference type="AlphaFoldDB" id="A0A419W363"/>
<dbReference type="OrthoDB" id="1122525at2"/>
<evidence type="ECO:0000313" key="2">
    <source>
        <dbReference type="EMBL" id="RKD89908.1"/>
    </source>
</evidence>
<protein>
    <submittedName>
        <fullName evidence="2">Uncharacterized protein</fullName>
    </submittedName>
</protein>
<comment type="caution">
    <text evidence="2">The sequence shown here is derived from an EMBL/GenBank/DDBJ whole genome shotgun (WGS) entry which is preliminary data.</text>
</comment>
<dbReference type="Proteomes" id="UP000283387">
    <property type="component" value="Unassembled WGS sequence"/>
</dbReference>
<evidence type="ECO:0000313" key="3">
    <source>
        <dbReference type="Proteomes" id="UP000283387"/>
    </source>
</evidence>
<feature type="repeat" description="TPR" evidence="1">
    <location>
        <begin position="36"/>
        <end position="69"/>
    </location>
</feature>
<dbReference type="SUPFAM" id="SSF48452">
    <property type="entry name" value="TPR-like"/>
    <property type="match status" value="1"/>
</dbReference>
<dbReference type="RefSeq" id="WP_120271353.1">
    <property type="nucleotide sequence ID" value="NZ_RAPN01000001.1"/>
</dbReference>
<dbReference type="EMBL" id="RAPN01000001">
    <property type="protein sequence ID" value="RKD89908.1"/>
    <property type="molecule type" value="Genomic_DNA"/>
</dbReference>
<dbReference type="InterPro" id="IPR011990">
    <property type="entry name" value="TPR-like_helical_dom_sf"/>
</dbReference>
<evidence type="ECO:0000256" key="1">
    <source>
        <dbReference type="PROSITE-ProRule" id="PRU00339"/>
    </source>
</evidence>
<dbReference type="InterPro" id="IPR019734">
    <property type="entry name" value="TPR_rpt"/>
</dbReference>
<sequence>MTEAQLKNIKTLIDQNQLGEAVVRIEQLLNSSEKSADLHFLYGQIFQKRGEWGRAINQFQCVLELDPQFPGAQNQIEMARSILGFYNPDLMNP</sequence>
<name>A0A419W363_9BACT</name>
<organism evidence="2 3">
    <name type="scientific">Mangrovibacterium diazotrophicum</name>
    <dbReference type="NCBI Taxonomy" id="1261403"/>
    <lineage>
        <taxon>Bacteria</taxon>
        <taxon>Pseudomonadati</taxon>
        <taxon>Bacteroidota</taxon>
        <taxon>Bacteroidia</taxon>
        <taxon>Marinilabiliales</taxon>
        <taxon>Prolixibacteraceae</taxon>
        <taxon>Mangrovibacterium</taxon>
    </lineage>
</organism>
<accession>A0A419W363</accession>
<keyword evidence="3" id="KW-1185">Reference proteome</keyword>
<proteinExistence type="predicted"/>
<dbReference type="PROSITE" id="PS50005">
    <property type="entry name" value="TPR"/>
    <property type="match status" value="1"/>
</dbReference>
<keyword evidence="1" id="KW-0802">TPR repeat</keyword>
<reference evidence="2 3" key="1">
    <citation type="submission" date="2018-09" db="EMBL/GenBank/DDBJ databases">
        <title>Genomic Encyclopedia of Archaeal and Bacterial Type Strains, Phase II (KMG-II): from individual species to whole genera.</title>
        <authorList>
            <person name="Goeker M."/>
        </authorList>
    </citation>
    <scope>NUCLEOTIDE SEQUENCE [LARGE SCALE GENOMIC DNA]</scope>
    <source>
        <strain evidence="2 3">DSM 27148</strain>
    </source>
</reference>
<gene>
    <name evidence="2" type="ORF">BC643_0242</name>
</gene>